<protein>
    <submittedName>
        <fullName evidence="1">Head closure knob</fullName>
    </submittedName>
</protein>
<name>A0A8S5VD49_9CAUD</name>
<proteinExistence type="predicted"/>
<reference evidence="1" key="1">
    <citation type="journal article" date="2021" name="Proc. Natl. Acad. Sci. U.S.A.">
        <title>A Catalog of Tens of Thousands of Viruses from Human Metagenomes Reveals Hidden Associations with Chronic Diseases.</title>
        <authorList>
            <person name="Tisza M.J."/>
            <person name="Buck C.B."/>
        </authorList>
    </citation>
    <scope>NUCLEOTIDE SEQUENCE</scope>
    <source>
        <strain evidence="1">CtGa111</strain>
    </source>
</reference>
<evidence type="ECO:0000313" key="1">
    <source>
        <dbReference type="EMBL" id="DAG04698.1"/>
    </source>
</evidence>
<organism evidence="1">
    <name type="scientific">Siphoviridae sp. ctGa111</name>
    <dbReference type="NCBI Taxonomy" id="2825413"/>
    <lineage>
        <taxon>Viruses</taxon>
        <taxon>Duplodnaviria</taxon>
        <taxon>Heunggongvirae</taxon>
        <taxon>Uroviricota</taxon>
        <taxon>Caudoviricetes</taxon>
    </lineage>
</organism>
<dbReference type="EMBL" id="BK016245">
    <property type="protein sequence ID" value="DAG04698.1"/>
    <property type="molecule type" value="Genomic_DNA"/>
</dbReference>
<sequence>MDFYTRARAVGGAAKMSNKKDVKIAFAKRDFAVHFKDSVDYEDNTLVNGLPQKLVVSRSNSVAKEKKIWAYPGDSLNLGDIVDCYNCKWLVTEIEPNDEIFLRGKMELCNRQIQWQNPITGEIVSRWATLSKPYYANNKEIVMTSLSQREYKVQMPFDDETALIDLDKRFMLEIINGEPKTYVTTSVDQSTERYELHGKTKGFLVLNIRQDQYNSKTDNAEKMICDYFEPNKSNEPDADSQITATIKYAGKPEVRVGGSWKKFTPVFTSITGEEVAEVAKWSFICLDEFKSFVETQVATDGVFKIRILNNSIMDGVTVKISLTNTDGTANTSIECKVVSLL</sequence>
<accession>A0A8S5VD49</accession>